<gene>
    <name evidence="1" type="ORF">K450DRAFT_256568</name>
</gene>
<accession>A0AAD5E3L3</accession>
<dbReference type="GeneID" id="75916869"/>
<reference evidence="1" key="1">
    <citation type="submission" date="2021-06" db="EMBL/GenBank/DDBJ databases">
        <authorList>
            <consortium name="DOE Joint Genome Institute"/>
            <person name="Mondo S.J."/>
            <person name="Amses K.R."/>
            <person name="Simmons D.R."/>
            <person name="Longcore J.E."/>
            <person name="Seto K."/>
            <person name="Alves G.H."/>
            <person name="Bonds A.E."/>
            <person name="Quandt C.A."/>
            <person name="Davis W.J."/>
            <person name="Chang Y."/>
            <person name="Letcher P.M."/>
            <person name="Powell M.J."/>
            <person name="Kuo A."/>
            <person name="Labutti K."/>
            <person name="Pangilinan J."/>
            <person name="Andreopoulos W."/>
            <person name="Tritt A."/>
            <person name="Riley R."/>
            <person name="Hundley H."/>
            <person name="Johnson J."/>
            <person name="Lipzen A."/>
            <person name="Barry K."/>
            <person name="Berbee M.L."/>
            <person name="Buchler N.E."/>
            <person name="Grigoriev I.V."/>
            <person name="Spatafora J.W."/>
            <person name="Stajich J.E."/>
            <person name="James T.Y."/>
        </authorList>
    </citation>
    <scope>NUCLEOTIDE SEQUENCE</scope>
    <source>
        <strain evidence="1">AG</strain>
    </source>
</reference>
<name>A0AAD5E3L3_UMBRA</name>
<evidence type="ECO:0000313" key="2">
    <source>
        <dbReference type="Proteomes" id="UP001206595"/>
    </source>
</evidence>
<dbReference type="EMBL" id="MU620954">
    <property type="protein sequence ID" value="KAI8576518.1"/>
    <property type="molecule type" value="Genomic_DNA"/>
</dbReference>
<evidence type="ECO:0000313" key="1">
    <source>
        <dbReference type="EMBL" id="KAI8576518.1"/>
    </source>
</evidence>
<dbReference type="RefSeq" id="XP_051441522.1">
    <property type="nucleotide sequence ID" value="XM_051591526.1"/>
</dbReference>
<comment type="caution">
    <text evidence="1">The sequence shown here is derived from an EMBL/GenBank/DDBJ whole genome shotgun (WGS) entry which is preliminary data.</text>
</comment>
<proteinExistence type="predicted"/>
<organism evidence="1 2">
    <name type="scientific">Umbelopsis ramanniana AG</name>
    <dbReference type="NCBI Taxonomy" id="1314678"/>
    <lineage>
        <taxon>Eukaryota</taxon>
        <taxon>Fungi</taxon>
        <taxon>Fungi incertae sedis</taxon>
        <taxon>Mucoromycota</taxon>
        <taxon>Mucoromycotina</taxon>
        <taxon>Umbelopsidomycetes</taxon>
        <taxon>Umbelopsidales</taxon>
        <taxon>Umbelopsidaceae</taxon>
        <taxon>Umbelopsis</taxon>
    </lineage>
</organism>
<dbReference type="AlphaFoldDB" id="A0AAD5E3L3"/>
<protein>
    <submittedName>
        <fullName evidence="1">Uncharacterized protein</fullName>
    </submittedName>
</protein>
<keyword evidence="2" id="KW-1185">Reference proteome</keyword>
<reference evidence="1" key="2">
    <citation type="journal article" date="2022" name="Proc. Natl. Acad. Sci. U.S.A.">
        <title>Diploid-dominant life cycles characterize the early evolution of Fungi.</title>
        <authorList>
            <person name="Amses K.R."/>
            <person name="Simmons D.R."/>
            <person name="Longcore J.E."/>
            <person name="Mondo S.J."/>
            <person name="Seto K."/>
            <person name="Jeronimo G.H."/>
            <person name="Bonds A.E."/>
            <person name="Quandt C.A."/>
            <person name="Davis W.J."/>
            <person name="Chang Y."/>
            <person name="Federici B.A."/>
            <person name="Kuo A."/>
            <person name="LaButti K."/>
            <person name="Pangilinan J."/>
            <person name="Andreopoulos W."/>
            <person name="Tritt A."/>
            <person name="Riley R."/>
            <person name="Hundley H."/>
            <person name="Johnson J."/>
            <person name="Lipzen A."/>
            <person name="Barry K."/>
            <person name="Lang B.F."/>
            <person name="Cuomo C.A."/>
            <person name="Buchler N.E."/>
            <person name="Grigoriev I.V."/>
            <person name="Spatafora J.W."/>
            <person name="Stajich J.E."/>
            <person name="James T.Y."/>
        </authorList>
    </citation>
    <scope>NUCLEOTIDE SEQUENCE</scope>
    <source>
        <strain evidence="1">AG</strain>
    </source>
</reference>
<dbReference type="Proteomes" id="UP001206595">
    <property type="component" value="Unassembled WGS sequence"/>
</dbReference>
<sequence>MDSQQEQSVCLTWPVTHGELKRLKCHTHTLCVIKKFHFIGWLLRAKLRMVSS</sequence>